<evidence type="ECO:0000313" key="4">
    <source>
        <dbReference type="Proteomes" id="UP000077134"/>
    </source>
</evidence>
<protein>
    <submittedName>
        <fullName evidence="3">Uncharacterized protein</fullName>
    </submittedName>
</protein>
<dbReference type="Proteomes" id="UP000077134">
    <property type="component" value="Unassembled WGS sequence"/>
</dbReference>
<reference evidence="3 4" key="1">
    <citation type="submission" date="2016-02" db="EMBL/GenBank/DDBJ databases">
        <title>Paenibacillus sp. LPB0068, isolated from Crassostrea gigas.</title>
        <authorList>
            <person name="Shin S.-K."/>
            <person name="Yi H."/>
        </authorList>
    </citation>
    <scope>NUCLEOTIDE SEQUENCE [LARGE SCALE GENOMIC DNA]</scope>
    <source>
        <strain evidence="3 4">LPB0068</strain>
    </source>
</reference>
<dbReference type="SUPFAM" id="SSF53756">
    <property type="entry name" value="UDP-Glycosyltransferase/glycogen phosphorylase"/>
    <property type="match status" value="1"/>
</dbReference>
<dbReference type="KEGG" id="pcx:LPB68_14240"/>
<name>A0A167D8S3_9BACL</name>
<dbReference type="InterPro" id="IPR050194">
    <property type="entry name" value="Glycosyltransferase_grp1"/>
</dbReference>
<evidence type="ECO:0000259" key="2">
    <source>
        <dbReference type="Pfam" id="PF13439"/>
    </source>
</evidence>
<dbReference type="InterPro" id="IPR001296">
    <property type="entry name" value="Glyco_trans_1"/>
</dbReference>
<dbReference type="GO" id="GO:0016757">
    <property type="term" value="F:glycosyltransferase activity"/>
    <property type="evidence" value="ECO:0007669"/>
    <property type="project" value="InterPro"/>
</dbReference>
<dbReference type="PANTHER" id="PTHR45947">
    <property type="entry name" value="SULFOQUINOVOSYL TRANSFERASE SQD2"/>
    <property type="match status" value="1"/>
</dbReference>
<dbReference type="AlphaFoldDB" id="A0A167D8S3"/>
<organism evidence="3 4">
    <name type="scientific">Paenibacillus crassostreae</name>
    <dbReference type="NCBI Taxonomy" id="1763538"/>
    <lineage>
        <taxon>Bacteria</taxon>
        <taxon>Bacillati</taxon>
        <taxon>Bacillota</taxon>
        <taxon>Bacilli</taxon>
        <taxon>Bacillales</taxon>
        <taxon>Paenibacillaceae</taxon>
        <taxon>Paenibacillus</taxon>
    </lineage>
</organism>
<feature type="domain" description="Glycosyl transferase family 1" evidence="1">
    <location>
        <begin position="203"/>
        <end position="323"/>
    </location>
</feature>
<dbReference type="Pfam" id="PF13439">
    <property type="entry name" value="Glyco_transf_4"/>
    <property type="match status" value="1"/>
</dbReference>
<dbReference type="STRING" id="1763538.LPB68_14240"/>
<dbReference type="RefSeq" id="WP_068658852.1">
    <property type="nucleotide sequence ID" value="NZ_CP017770.1"/>
</dbReference>
<dbReference type="OrthoDB" id="9804196at2"/>
<evidence type="ECO:0000313" key="3">
    <source>
        <dbReference type="EMBL" id="OAB74078.1"/>
    </source>
</evidence>
<accession>A0A167D8S3</accession>
<dbReference type="PANTHER" id="PTHR45947:SF3">
    <property type="entry name" value="SULFOQUINOVOSYL TRANSFERASE SQD2"/>
    <property type="match status" value="1"/>
</dbReference>
<dbReference type="InterPro" id="IPR028098">
    <property type="entry name" value="Glyco_trans_4-like_N"/>
</dbReference>
<keyword evidence="4" id="KW-1185">Reference proteome</keyword>
<dbReference type="Pfam" id="PF00534">
    <property type="entry name" value="Glycos_transf_1"/>
    <property type="match status" value="1"/>
</dbReference>
<gene>
    <name evidence="3" type="ORF">PNBC_13080</name>
</gene>
<dbReference type="EMBL" id="LSFN01000016">
    <property type="protein sequence ID" value="OAB74078.1"/>
    <property type="molecule type" value="Genomic_DNA"/>
</dbReference>
<sequence length="393" mass="44795">MNRSPQRVAFINGVPVGKGGIEKAIMDVYNGIDQQQLQIDFIVRKPQKGYYHDEIESSGGEIINIFENKKHKGNKKWNVLMDIYSVFSFYKNLKSRNCYRVVHIAHPLLDGFLIIAAKLAGVPVRIVHSNNTGIDDYTKTGITTKITRKLRRYVCNRFATHIWGCSEAACEYLFDKKILQDPRTEIVPYPVVIKDFKDIKIDKIEAREKLGVPTSTINYVNVGRYATQKNQIFLLDFFVEMLRIRSDLHLMLTGPGPLEDQIRQRIKDLNLESHVTMLDSDSYIPVVLKASDYFLLPSIYEGFGIVLIEAQALGIPCFVSDACQPEPNEGLVDYIPLNKGALYWAEYIVSQIGLIDKREVDLSNLLKYDVSNVAPRMQRVYLEGIKYSDASTN</sequence>
<feature type="domain" description="Glycosyltransferase subfamily 4-like N-terminal" evidence="2">
    <location>
        <begin position="19"/>
        <end position="191"/>
    </location>
</feature>
<comment type="caution">
    <text evidence="3">The sequence shown here is derived from an EMBL/GenBank/DDBJ whole genome shotgun (WGS) entry which is preliminary data.</text>
</comment>
<proteinExistence type="predicted"/>
<dbReference type="Gene3D" id="3.40.50.2000">
    <property type="entry name" value="Glycogen Phosphorylase B"/>
    <property type="match status" value="2"/>
</dbReference>
<evidence type="ECO:0000259" key="1">
    <source>
        <dbReference type="Pfam" id="PF00534"/>
    </source>
</evidence>